<sequence length="302" mass="33890">MQAGSIISLSPSFNSYSNTKLAEIAARVVDEFDSEVFYEEFYFEREENSAEEGDSVERDRGNDVVTEGDADEDEEFEFAFVTRDSELPSPISADEIFHNGQIRPVYPVFNRDLFLREENGKESGVQNSGSEKSPTIRLPLRKLFIEERETTMTMTTSTSSSSSSEADDLEGVPADTYCVWRPKETAEEEGRCKKSSSTGSHSKRWKFKDLLHRSHSDGSKDRFVLMSPNNSGRKRENVERVKATAGSSPQKAKPASAPPPPPPPALYNRDGGEKRRSYLPYRQDLVGFFANVNGLSKNLQPF</sequence>
<evidence type="ECO:0000313" key="3">
    <source>
        <dbReference type="Proteomes" id="UP001293254"/>
    </source>
</evidence>
<reference evidence="2" key="1">
    <citation type="submission" date="2020-06" db="EMBL/GenBank/DDBJ databases">
        <authorList>
            <person name="Li T."/>
            <person name="Hu X."/>
            <person name="Zhang T."/>
            <person name="Song X."/>
            <person name="Zhang H."/>
            <person name="Dai N."/>
            <person name="Sheng W."/>
            <person name="Hou X."/>
            <person name="Wei L."/>
        </authorList>
    </citation>
    <scope>NUCLEOTIDE SEQUENCE</scope>
    <source>
        <strain evidence="2">3651</strain>
        <tissue evidence="2">Leaf</tissue>
    </source>
</reference>
<feature type="compositionally biased region" description="Basic and acidic residues" evidence="1">
    <location>
        <begin position="233"/>
        <end position="242"/>
    </location>
</feature>
<dbReference type="InterPro" id="IPR012442">
    <property type="entry name" value="DUF1645_plant"/>
</dbReference>
<feature type="compositionally biased region" description="Low complexity" evidence="1">
    <location>
        <begin position="151"/>
        <end position="164"/>
    </location>
</feature>
<dbReference type="EMBL" id="JACGWO010000001">
    <property type="protein sequence ID" value="KAK4437216.1"/>
    <property type="molecule type" value="Genomic_DNA"/>
</dbReference>
<feature type="compositionally biased region" description="Basic and acidic residues" evidence="1">
    <location>
        <begin position="181"/>
        <end position="192"/>
    </location>
</feature>
<protein>
    <submittedName>
        <fullName evidence="2">Uncharacterized protein</fullName>
    </submittedName>
</protein>
<evidence type="ECO:0000313" key="2">
    <source>
        <dbReference type="EMBL" id="KAK4437216.1"/>
    </source>
</evidence>
<organism evidence="2 3">
    <name type="scientific">Sesamum alatum</name>
    <dbReference type="NCBI Taxonomy" id="300844"/>
    <lineage>
        <taxon>Eukaryota</taxon>
        <taxon>Viridiplantae</taxon>
        <taxon>Streptophyta</taxon>
        <taxon>Embryophyta</taxon>
        <taxon>Tracheophyta</taxon>
        <taxon>Spermatophyta</taxon>
        <taxon>Magnoliopsida</taxon>
        <taxon>eudicotyledons</taxon>
        <taxon>Gunneridae</taxon>
        <taxon>Pentapetalae</taxon>
        <taxon>asterids</taxon>
        <taxon>lamiids</taxon>
        <taxon>Lamiales</taxon>
        <taxon>Pedaliaceae</taxon>
        <taxon>Sesamum</taxon>
    </lineage>
</organism>
<accession>A0AAE1YVX2</accession>
<dbReference type="PANTHER" id="PTHR33095:SF127">
    <property type="entry name" value="OS05G0578100 PROTEIN"/>
    <property type="match status" value="1"/>
</dbReference>
<feature type="compositionally biased region" description="Polar residues" evidence="1">
    <location>
        <begin position="124"/>
        <end position="133"/>
    </location>
</feature>
<dbReference type="PANTHER" id="PTHR33095">
    <property type="entry name" value="OS07G0619500 PROTEIN"/>
    <property type="match status" value="1"/>
</dbReference>
<keyword evidence="3" id="KW-1185">Reference proteome</keyword>
<dbReference type="Pfam" id="PF07816">
    <property type="entry name" value="DUF1645"/>
    <property type="match status" value="1"/>
</dbReference>
<gene>
    <name evidence="2" type="ORF">Salat_0055500</name>
</gene>
<feature type="compositionally biased region" description="Pro residues" evidence="1">
    <location>
        <begin position="256"/>
        <end position="265"/>
    </location>
</feature>
<feature type="region of interest" description="Disordered" evidence="1">
    <location>
        <begin position="148"/>
        <end position="276"/>
    </location>
</feature>
<feature type="region of interest" description="Disordered" evidence="1">
    <location>
        <begin position="45"/>
        <end position="71"/>
    </location>
</feature>
<proteinExistence type="predicted"/>
<reference evidence="2" key="2">
    <citation type="journal article" date="2024" name="Plant">
        <title>Genomic evolution and insights into agronomic trait innovations of Sesamum species.</title>
        <authorList>
            <person name="Miao H."/>
            <person name="Wang L."/>
            <person name="Qu L."/>
            <person name="Liu H."/>
            <person name="Sun Y."/>
            <person name="Le M."/>
            <person name="Wang Q."/>
            <person name="Wei S."/>
            <person name="Zheng Y."/>
            <person name="Lin W."/>
            <person name="Duan Y."/>
            <person name="Cao H."/>
            <person name="Xiong S."/>
            <person name="Wang X."/>
            <person name="Wei L."/>
            <person name="Li C."/>
            <person name="Ma Q."/>
            <person name="Ju M."/>
            <person name="Zhao R."/>
            <person name="Li G."/>
            <person name="Mu C."/>
            <person name="Tian Q."/>
            <person name="Mei H."/>
            <person name="Zhang T."/>
            <person name="Gao T."/>
            <person name="Zhang H."/>
        </authorList>
    </citation>
    <scope>NUCLEOTIDE SEQUENCE</scope>
    <source>
        <strain evidence="2">3651</strain>
    </source>
</reference>
<name>A0AAE1YVX2_9LAMI</name>
<dbReference type="Proteomes" id="UP001293254">
    <property type="component" value="Unassembled WGS sequence"/>
</dbReference>
<evidence type="ECO:0000256" key="1">
    <source>
        <dbReference type="SAM" id="MobiDB-lite"/>
    </source>
</evidence>
<feature type="compositionally biased region" description="Basic and acidic residues" evidence="1">
    <location>
        <begin position="207"/>
        <end position="223"/>
    </location>
</feature>
<feature type="region of interest" description="Disordered" evidence="1">
    <location>
        <begin position="120"/>
        <end position="139"/>
    </location>
</feature>
<dbReference type="AlphaFoldDB" id="A0AAE1YVX2"/>
<comment type="caution">
    <text evidence="2">The sequence shown here is derived from an EMBL/GenBank/DDBJ whole genome shotgun (WGS) entry which is preliminary data.</text>
</comment>